<evidence type="ECO:0008006" key="5">
    <source>
        <dbReference type="Google" id="ProtNLM"/>
    </source>
</evidence>
<keyword evidence="2" id="KW-0732">Signal</keyword>
<sequence>MKNSVQILLLAALAVVPSLAADMSVHPPFKPDFHPMAKANPDFRPFSSGIIPATDASKLRKRQRTCPTSDGYLCVNTGKCCPVGYTCVGDSVNAGCCPNGKVCDTSISYCAPGQTDCTSIIGVSGCCPTATHKCAISGGTPGCAKLTSSGGDSSGGGGSSGGSSGSSTDQCDTGHYLCADGVGCCPNGSTCIPLTKLCQKPCKAEYTLCSFGGCCEPGYSCDASTQLCRKGSSSGTGSLSLPPIPFSSTRPESTVQSSVADPFTTISIRSSSPVSTSTINAPLTTTQPAVITPDSPNKNGGTSTTSFVPVVTGPGSLTTAPASRLKPGWLGGLGIVFFSVFFHL</sequence>
<feature type="chain" id="PRO_5018175407" description="Granulins domain-containing protein" evidence="2">
    <location>
        <begin position="21"/>
        <end position="344"/>
    </location>
</feature>
<protein>
    <recommendedName>
        <fullName evidence="5">Granulins domain-containing protein</fullName>
    </recommendedName>
</protein>
<evidence type="ECO:0000256" key="2">
    <source>
        <dbReference type="SAM" id="SignalP"/>
    </source>
</evidence>
<feature type="compositionally biased region" description="Polar residues" evidence="1">
    <location>
        <begin position="246"/>
        <end position="255"/>
    </location>
</feature>
<dbReference type="Proteomes" id="UP000276215">
    <property type="component" value="Unassembled WGS sequence"/>
</dbReference>
<evidence type="ECO:0000313" key="3">
    <source>
        <dbReference type="EMBL" id="RPA97141.1"/>
    </source>
</evidence>
<feature type="compositionally biased region" description="Polar residues" evidence="1">
    <location>
        <begin position="285"/>
        <end position="307"/>
    </location>
</feature>
<dbReference type="EMBL" id="ML120407">
    <property type="protein sequence ID" value="RPA97141.1"/>
    <property type="molecule type" value="Genomic_DNA"/>
</dbReference>
<dbReference type="AlphaFoldDB" id="A0A3N4JK94"/>
<evidence type="ECO:0000313" key="4">
    <source>
        <dbReference type="Proteomes" id="UP000276215"/>
    </source>
</evidence>
<organism evidence="3 4">
    <name type="scientific">Choiromyces venosus 120613-1</name>
    <dbReference type="NCBI Taxonomy" id="1336337"/>
    <lineage>
        <taxon>Eukaryota</taxon>
        <taxon>Fungi</taxon>
        <taxon>Dikarya</taxon>
        <taxon>Ascomycota</taxon>
        <taxon>Pezizomycotina</taxon>
        <taxon>Pezizomycetes</taxon>
        <taxon>Pezizales</taxon>
        <taxon>Tuberaceae</taxon>
        <taxon>Choiromyces</taxon>
    </lineage>
</organism>
<feature type="region of interest" description="Disordered" evidence="1">
    <location>
        <begin position="234"/>
        <end position="255"/>
    </location>
</feature>
<dbReference type="STRING" id="1336337.A0A3N4JK94"/>
<reference evidence="3 4" key="1">
    <citation type="journal article" date="2018" name="Nat. Ecol. Evol.">
        <title>Pezizomycetes genomes reveal the molecular basis of ectomycorrhizal truffle lifestyle.</title>
        <authorList>
            <person name="Murat C."/>
            <person name="Payen T."/>
            <person name="Noel B."/>
            <person name="Kuo A."/>
            <person name="Morin E."/>
            <person name="Chen J."/>
            <person name="Kohler A."/>
            <person name="Krizsan K."/>
            <person name="Balestrini R."/>
            <person name="Da Silva C."/>
            <person name="Montanini B."/>
            <person name="Hainaut M."/>
            <person name="Levati E."/>
            <person name="Barry K.W."/>
            <person name="Belfiori B."/>
            <person name="Cichocki N."/>
            <person name="Clum A."/>
            <person name="Dockter R.B."/>
            <person name="Fauchery L."/>
            <person name="Guy J."/>
            <person name="Iotti M."/>
            <person name="Le Tacon F."/>
            <person name="Lindquist E.A."/>
            <person name="Lipzen A."/>
            <person name="Malagnac F."/>
            <person name="Mello A."/>
            <person name="Molinier V."/>
            <person name="Miyauchi S."/>
            <person name="Poulain J."/>
            <person name="Riccioni C."/>
            <person name="Rubini A."/>
            <person name="Sitrit Y."/>
            <person name="Splivallo R."/>
            <person name="Traeger S."/>
            <person name="Wang M."/>
            <person name="Zifcakova L."/>
            <person name="Wipf D."/>
            <person name="Zambonelli A."/>
            <person name="Paolocci F."/>
            <person name="Nowrousian M."/>
            <person name="Ottonello S."/>
            <person name="Baldrian P."/>
            <person name="Spatafora J.W."/>
            <person name="Henrissat B."/>
            <person name="Nagy L.G."/>
            <person name="Aury J.M."/>
            <person name="Wincker P."/>
            <person name="Grigoriev I.V."/>
            <person name="Bonfante P."/>
            <person name="Martin F.M."/>
        </authorList>
    </citation>
    <scope>NUCLEOTIDE SEQUENCE [LARGE SCALE GENOMIC DNA]</scope>
    <source>
        <strain evidence="3 4">120613-1</strain>
    </source>
</reference>
<accession>A0A3N4JK94</accession>
<dbReference type="OrthoDB" id="2748312at2759"/>
<feature type="signal peptide" evidence="2">
    <location>
        <begin position="1"/>
        <end position="20"/>
    </location>
</feature>
<gene>
    <name evidence="3" type="ORF">L873DRAFT_1691769</name>
</gene>
<keyword evidence="4" id="KW-1185">Reference proteome</keyword>
<name>A0A3N4JK94_9PEZI</name>
<feature type="region of interest" description="Disordered" evidence="1">
    <location>
        <begin position="285"/>
        <end position="312"/>
    </location>
</feature>
<proteinExistence type="predicted"/>
<evidence type="ECO:0000256" key="1">
    <source>
        <dbReference type="SAM" id="MobiDB-lite"/>
    </source>
</evidence>